<sequence length="258" mass="27734">MWRPLLSSWLSSSIWSAGIDVVTSPEYTEILTNLKNTGVLADTLWFGANILTKLDHTCQNLVMGTALNPSKTGEVKITNSPVDVFGEHKLPFTDINGPVHSFQSISPYSGGIFKIPTGWGAGWFAAAGTGATLLEVASTVGWGTDTSYSDASLRRVNTTSFEVRLACRDGGHLSHCGKECKEEEGCGELHPYSSADEVPKKERNSADSGGKAQPDVSRGQSMVHQILVEMMAIRHLSIRVITVYAVHTASIGTSPEPL</sequence>
<dbReference type="AlphaFoldDB" id="A0AAD7AGI0"/>
<accession>A0AAD7AGI0</accession>
<organism evidence="3 4">
    <name type="scientific">Mycena albidolilacea</name>
    <dbReference type="NCBI Taxonomy" id="1033008"/>
    <lineage>
        <taxon>Eukaryota</taxon>
        <taxon>Fungi</taxon>
        <taxon>Dikarya</taxon>
        <taxon>Basidiomycota</taxon>
        <taxon>Agaricomycotina</taxon>
        <taxon>Agaricomycetes</taxon>
        <taxon>Agaricomycetidae</taxon>
        <taxon>Agaricales</taxon>
        <taxon>Marasmiineae</taxon>
        <taxon>Mycenaceae</taxon>
        <taxon>Mycena</taxon>
    </lineage>
</organism>
<dbReference type="Proteomes" id="UP001218218">
    <property type="component" value="Unassembled WGS sequence"/>
</dbReference>
<reference evidence="3" key="1">
    <citation type="submission" date="2023-03" db="EMBL/GenBank/DDBJ databases">
        <title>Massive genome expansion in bonnet fungi (Mycena s.s.) driven by repeated elements and novel gene families across ecological guilds.</title>
        <authorList>
            <consortium name="Lawrence Berkeley National Laboratory"/>
            <person name="Harder C.B."/>
            <person name="Miyauchi S."/>
            <person name="Viragh M."/>
            <person name="Kuo A."/>
            <person name="Thoen E."/>
            <person name="Andreopoulos B."/>
            <person name="Lu D."/>
            <person name="Skrede I."/>
            <person name="Drula E."/>
            <person name="Henrissat B."/>
            <person name="Morin E."/>
            <person name="Kohler A."/>
            <person name="Barry K."/>
            <person name="LaButti K."/>
            <person name="Morin E."/>
            <person name="Salamov A."/>
            <person name="Lipzen A."/>
            <person name="Mereny Z."/>
            <person name="Hegedus B."/>
            <person name="Baldrian P."/>
            <person name="Stursova M."/>
            <person name="Weitz H."/>
            <person name="Taylor A."/>
            <person name="Grigoriev I.V."/>
            <person name="Nagy L.G."/>
            <person name="Martin F."/>
            <person name="Kauserud H."/>
        </authorList>
    </citation>
    <scope>NUCLEOTIDE SEQUENCE</scope>
    <source>
        <strain evidence="3">CBHHK002</strain>
    </source>
</reference>
<proteinExistence type="predicted"/>
<evidence type="ECO:0000256" key="1">
    <source>
        <dbReference type="SAM" id="MobiDB-lite"/>
    </source>
</evidence>
<feature type="chain" id="PRO_5042030971" evidence="2">
    <location>
        <begin position="17"/>
        <end position="258"/>
    </location>
</feature>
<keyword evidence="2" id="KW-0732">Signal</keyword>
<name>A0AAD7AGI0_9AGAR</name>
<feature type="signal peptide" evidence="2">
    <location>
        <begin position="1"/>
        <end position="16"/>
    </location>
</feature>
<gene>
    <name evidence="3" type="ORF">DFH08DRAFT_801965</name>
</gene>
<comment type="caution">
    <text evidence="3">The sequence shown here is derived from an EMBL/GenBank/DDBJ whole genome shotgun (WGS) entry which is preliminary data.</text>
</comment>
<protein>
    <submittedName>
        <fullName evidence="3">Uncharacterized protein</fullName>
    </submittedName>
</protein>
<keyword evidence="4" id="KW-1185">Reference proteome</keyword>
<dbReference type="EMBL" id="JARIHO010000007">
    <property type="protein sequence ID" value="KAJ7358117.1"/>
    <property type="molecule type" value="Genomic_DNA"/>
</dbReference>
<feature type="region of interest" description="Disordered" evidence="1">
    <location>
        <begin position="187"/>
        <end position="219"/>
    </location>
</feature>
<evidence type="ECO:0000313" key="4">
    <source>
        <dbReference type="Proteomes" id="UP001218218"/>
    </source>
</evidence>
<evidence type="ECO:0000256" key="2">
    <source>
        <dbReference type="SAM" id="SignalP"/>
    </source>
</evidence>
<evidence type="ECO:0000313" key="3">
    <source>
        <dbReference type="EMBL" id="KAJ7358117.1"/>
    </source>
</evidence>